<evidence type="ECO:0000256" key="7">
    <source>
        <dbReference type="SAM" id="Phobius"/>
    </source>
</evidence>
<dbReference type="InterPro" id="IPR049326">
    <property type="entry name" value="Rhodopsin_dom_fungi"/>
</dbReference>
<dbReference type="Pfam" id="PF20684">
    <property type="entry name" value="Fung_rhodopsin"/>
    <property type="match status" value="1"/>
</dbReference>
<keyword evidence="2 7" id="KW-0812">Transmembrane</keyword>
<evidence type="ECO:0000256" key="4">
    <source>
        <dbReference type="ARBA" id="ARBA00023136"/>
    </source>
</evidence>
<dbReference type="Proteomes" id="UP000247810">
    <property type="component" value="Unassembled WGS sequence"/>
</dbReference>
<dbReference type="InterPro" id="IPR052337">
    <property type="entry name" value="SAT4-like"/>
</dbReference>
<keyword evidence="3 7" id="KW-1133">Transmembrane helix</keyword>
<sequence length="339" mass="37592">MSSLSPSEIAYEEAHINQTRQPACYGVVGTFYIIAIVLVGLRMAARRLQRTAPTLDDYLSIAGIIFLIPFIAATMGEVANGIGRHSITLTTHESIMQMKWEVVNLYSYTISIATIKLSILALLARIFATAPRGFHICIYILAGWMILWAIALIFAYSFQCRPFSSQWDLENYCSSSLKLEYSASILNAVHDVLIFCLPQRIIWGLHLAARKRLAVSISFFIGFVATLMGLLKIAYIQGAPGTVHKSDLYAMAPALIFNAMEPLLASICSCLPAIPYFFRHVRLESFHQLSTLFRSNRSLNNSKNSGINMSSRSNSRYPSSKGTSTESIAELAKPSDEVV</sequence>
<reference evidence="9 10" key="1">
    <citation type="submission" date="2018-02" db="EMBL/GenBank/DDBJ databases">
        <title>The genomes of Aspergillus section Nigri reveals drivers in fungal speciation.</title>
        <authorList>
            <consortium name="DOE Joint Genome Institute"/>
            <person name="Vesth T.C."/>
            <person name="Nybo J."/>
            <person name="Theobald S."/>
            <person name="Brandl J."/>
            <person name="Frisvad J.C."/>
            <person name="Nielsen K.F."/>
            <person name="Lyhne E.K."/>
            <person name="Kogle M.E."/>
            <person name="Kuo A."/>
            <person name="Riley R."/>
            <person name="Clum A."/>
            <person name="Nolan M."/>
            <person name="Lipzen A."/>
            <person name="Salamov A."/>
            <person name="Henrissat B."/>
            <person name="Wiebenga A."/>
            <person name="De vries R.P."/>
            <person name="Grigoriev I.V."/>
            <person name="Mortensen U.H."/>
            <person name="Andersen M.R."/>
            <person name="Baker S.E."/>
        </authorList>
    </citation>
    <scope>NUCLEOTIDE SEQUENCE [LARGE SCALE GENOMIC DNA]</scope>
    <source>
        <strain evidence="9 10">CBS 707.79</strain>
    </source>
</reference>
<organism evidence="9 10">
    <name type="scientific">Aspergillus ellipticus CBS 707.79</name>
    <dbReference type="NCBI Taxonomy" id="1448320"/>
    <lineage>
        <taxon>Eukaryota</taxon>
        <taxon>Fungi</taxon>
        <taxon>Dikarya</taxon>
        <taxon>Ascomycota</taxon>
        <taxon>Pezizomycotina</taxon>
        <taxon>Eurotiomycetes</taxon>
        <taxon>Eurotiomycetidae</taxon>
        <taxon>Eurotiales</taxon>
        <taxon>Aspergillaceae</taxon>
        <taxon>Aspergillus</taxon>
        <taxon>Aspergillus subgen. Circumdati</taxon>
    </lineage>
</organism>
<feature type="transmembrane region" description="Helical" evidence="7">
    <location>
        <begin position="136"/>
        <end position="159"/>
    </location>
</feature>
<dbReference type="EMBL" id="KZ826220">
    <property type="protein sequence ID" value="PYH87535.1"/>
    <property type="molecule type" value="Genomic_DNA"/>
</dbReference>
<protein>
    <recommendedName>
        <fullName evidence="8">Rhodopsin domain-containing protein</fullName>
    </recommendedName>
</protein>
<comment type="similarity">
    <text evidence="5">Belongs to the SAT4 family.</text>
</comment>
<feature type="transmembrane region" description="Helical" evidence="7">
    <location>
        <begin position="57"/>
        <end position="76"/>
    </location>
</feature>
<evidence type="ECO:0000256" key="3">
    <source>
        <dbReference type="ARBA" id="ARBA00022989"/>
    </source>
</evidence>
<keyword evidence="10" id="KW-1185">Reference proteome</keyword>
<comment type="subcellular location">
    <subcellularLocation>
        <location evidence="1">Membrane</location>
        <topology evidence="1">Multi-pass membrane protein</topology>
    </subcellularLocation>
</comment>
<dbReference type="PANTHER" id="PTHR33048:SF47">
    <property type="entry name" value="INTEGRAL MEMBRANE PROTEIN-RELATED"/>
    <property type="match status" value="1"/>
</dbReference>
<accession>A0A319CQ90</accession>
<dbReference type="GO" id="GO:0016020">
    <property type="term" value="C:membrane"/>
    <property type="evidence" value="ECO:0007669"/>
    <property type="project" value="UniProtKB-SubCell"/>
</dbReference>
<evidence type="ECO:0000256" key="5">
    <source>
        <dbReference type="ARBA" id="ARBA00038359"/>
    </source>
</evidence>
<keyword evidence="4 7" id="KW-0472">Membrane</keyword>
<feature type="transmembrane region" description="Helical" evidence="7">
    <location>
        <begin position="213"/>
        <end position="235"/>
    </location>
</feature>
<evidence type="ECO:0000313" key="9">
    <source>
        <dbReference type="EMBL" id="PYH87535.1"/>
    </source>
</evidence>
<feature type="transmembrane region" description="Helical" evidence="7">
    <location>
        <begin position="25"/>
        <end position="45"/>
    </location>
</feature>
<evidence type="ECO:0000256" key="1">
    <source>
        <dbReference type="ARBA" id="ARBA00004141"/>
    </source>
</evidence>
<feature type="domain" description="Rhodopsin" evidence="8">
    <location>
        <begin position="41"/>
        <end position="278"/>
    </location>
</feature>
<feature type="region of interest" description="Disordered" evidence="6">
    <location>
        <begin position="303"/>
        <end position="339"/>
    </location>
</feature>
<dbReference type="PANTHER" id="PTHR33048">
    <property type="entry name" value="PTH11-LIKE INTEGRAL MEMBRANE PROTEIN (AFU_ORTHOLOGUE AFUA_5G11245)"/>
    <property type="match status" value="1"/>
</dbReference>
<dbReference type="AlphaFoldDB" id="A0A319CQ90"/>
<evidence type="ECO:0000256" key="6">
    <source>
        <dbReference type="SAM" id="MobiDB-lite"/>
    </source>
</evidence>
<evidence type="ECO:0000313" key="10">
    <source>
        <dbReference type="Proteomes" id="UP000247810"/>
    </source>
</evidence>
<dbReference type="OrthoDB" id="3529975at2759"/>
<evidence type="ECO:0000256" key="2">
    <source>
        <dbReference type="ARBA" id="ARBA00022692"/>
    </source>
</evidence>
<gene>
    <name evidence="9" type="ORF">BO71DRAFT_404585</name>
</gene>
<evidence type="ECO:0000259" key="8">
    <source>
        <dbReference type="Pfam" id="PF20684"/>
    </source>
</evidence>
<feature type="transmembrane region" description="Helical" evidence="7">
    <location>
        <begin position="255"/>
        <end position="278"/>
    </location>
</feature>
<feature type="transmembrane region" description="Helical" evidence="7">
    <location>
        <begin position="105"/>
        <end position="124"/>
    </location>
</feature>
<proteinExistence type="inferred from homology"/>
<name>A0A319CQ90_9EURO</name>
<dbReference type="VEuPathDB" id="FungiDB:BO71DRAFT_404585"/>
<feature type="compositionally biased region" description="Low complexity" evidence="6">
    <location>
        <begin position="303"/>
        <end position="320"/>
    </location>
</feature>